<evidence type="ECO:0000313" key="5">
    <source>
        <dbReference type="Proteomes" id="UP000234667"/>
    </source>
</evidence>
<dbReference type="InterPro" id="IPR011083">
    <property type="entry name" value="Phage_tail_collar_dom"/>
</dbReference>
<dbReference type="InterPro" id="IPR051934">
    <property type="entry name" value="Phage_Tail_Fiber_Structural"/>
</dbReference>
<proteinExistence type="predicted"/>
<reference evidence="4 5" key="1">
    <citation type="submission" date="2017-11" db="EMBL/GenBank/DDBJ databases">
        <authorList>
            <person name="Han C.G."/>
        </authorList>
    </citation>
    <scope>NUCLEOTIDE SEQUENCE [LARGE SCALE GENOMIC DNA]</scope>
    <source>
        <strain evidence="4 5">A10</strain>
    </source>
</reference>
<dbReference type="PANTHER" id="PTHR35191">
    <property type="entry name" value="PROPHAGE SIDE TAIL FIBER PROTEIN HOMOLOG STFQ-RELATED"/>
    <property type="match status" value="1"/>
</dbReference>
<evidence type="ECO:0000256" key="1">
    <source>
        <dbReference type="SAM" id="MobiDB-lite"/>
    </source>
</evidence>
<feature type="domain" description="Bacterial shufflon protein N-terminal" evidence="2">
    <location>
        <begin position="3"/>
        <end position="192"/>
    </location>
</feature>
<dbReference type="PANTHER" id="PTHR35191:SF1">
    <property type="entry name" value="PROPHAGE SIDE TAIL FIBER PROTEIN HOMOLOG STFQ-RELATED"/>
    <property type="match status" value="1"/>
</dbReference>
<dbReference type="Pfam" id="PF07484">
    <property type="entry name" value="Collar"/>
    <property type="match status" value="1"/>
</dbReference>
<feature type="region of interest" description="Disordered" evidence="1">
    <location>
        <begin position="386"/>
        <end position="435"/>
    </location>
</feature>
<name>A0A2J5Q4K9_9ENTR</name>
<dbReference type="EMBL" id="PIDR01000113">
    <property type="protein sequence ID" value="PLO73256.1"/>
    <property type="molecule type" value="Genomic_DNA"/>
</dbReference>
<gene>
    <name evidence="4" type="ORF">CWN49_06115</name>
</gene>
<evidence type="ECO:0000259" key="2">
    <source>
        <dbReference type="Pfam" id="PF04917"/>
    </source>
</evidence>
<dbReference type="SUPFAM" id="SSF88874">
    <property type="entry name" value="Receptor-binding domain of short tail fibre protein gp12"/>
    <property type="match status" value="1"/>
</dbReference>
<dbReference type="Proteomes" id="UP000234667">
    <property type="component" value="Unassembled WGS sequence"/>
</dbReference>
<evidence type="ECO:0000259" key="3">
    <source>
        <dbReference type="Pfam" id="PF07484"/>
    </source>
</evidence>
<accession>A0A2J5Q4K9</accession>
<dbReference type="InterPro" id="IPR007001">
    <property type="entry name" value="Shufflon_N"/>
</dbReference>
<protein>
    <submittedName>
        <fullName evidence="4">Shufflon system plasmid conjugative transfer pilus tip adhesin PilV</fullName>
    </submittedName>
</protein>
<evidence type="ECO:0000313" key="4">
    <source>
        <dbReference type="EMBL" id="PLO73256.1"/>
    </source>
</evidence>
<comment type="caution">
    <text evidence="4">The sequence shown here is derived from an EMBL/GenBank/DDBJ whole genome shotgun (WGS) entry which is preliminary data.</text>
</comment>
<dbReference type="Gene3D" id="3.90.1340.10">
    <property type="entry name" value="Phage tail collar domain"/>
    <property type="match status" value="1"/>
</dbReference>
<reference evidence="4 5" key="2">
    <citation type="submission" date="2018-01" db="EMBL/GenBank/DDBJ databases">
        <title>Genomic study of Klebsiella pneumoniae.</title>
        <authorList>
            <person name="Yang Y."/>
            <person name="Bicalho R."/>
        </authorList>
    </citation>
    <scope>NUCLEOTIDE SEQUENCE [LARGE SCALE GENOMIC DNA]</scope>
    <source>
        <strain evidence="4 5">A10</strain>
    </source>
</reference>
<dbReference type="AlphaFoldDB" id="A0A2J5Q4K9"/>
<organism evidence="4 5">
    <name type="scientific">Klebsiella michiganensis</name>
    <dbReference type="NCBI Taxonomy" id="1134687"/>
    <lineage>
        <taxon>Bacteria</taxon>
        <taxon>Pseudomonadati</taxon>
        <taxon>Pseudomonadota</taxon>
        <taxon>Gammaproteobacteria</taxon>
        <taxon>Enterobacterales</taxon>
        <taxon>Enterobacteriaceae</taxon>
        <taxon>Klebsiella/Raoultella group</taxon>
        <taxon>Klebsiella</taxon>
    </lineage>
</organism>
<sequence length="435" mass="45901">MADAAKKYIGDNYNSLSSAAPTTLTTATLVNAGYLNSTLAERNSASQTYAIGIRRMNNSGLLDALLVTLDGRVLTYKEMRSISASISGLGGYIEDGNTATGALGGWEVSLADYSLTSSAGHLAVALTADTLNGVNEESDRLYRFSVNGHPDYNRMHTDIDMNRSNLRDASDVSTTTLTADQQVSLATSGFFGWRRDSSGALATGFYYENDGSDWIRTVNNASLSTGGTLKGGTIQSEGMVIAGTYTMPGKTVTAGDACTASALGISGQISDTTGLIAHDSTGGTLSCQSGIWVHDSGVPSGTIVIWGSPAIPDGWFQCNGQPFNALLNPRLATLYPDGKVPDLRGVFLRGLDNGAGIDPDMNRALLSLQSESFKRHRHQVPLERLSGNVSAPGSVPGIAWPGSPQRQNTDTLSEEEGEDETRPVNKSVHYIIKGG</sequence>
<dbReference type="InterPro" id="IPR037053">
    <property type="entry name" value="Phage_tail_collar_dom_sf"/>
</dbReference>
<dbReference type="Pfam" id="PF04917">
    <property type="entry name" value="Shufflon_N"/>
    <property type="match status" value="1"/>
</dbReference>
<feature type="domain" description="Phage tail collar" evidence="3">
    <location>
        <begin position="301"/>
        <end position="347"/>
    </location>
</feature>